<sequence>MECKNCKQLLKENDKFCSACGAKVITQRLTFSTLLFEVREHVLNLENNRPLHTFIDLFIRPKKVVDGFVNGVRKRYINPFGYMTVAVTLFGLFLFFFIEDYGAAMSTISTSMNGAEIQNELSHKINNITLKYQSLLFFLFIPFLALISKLVFLKNKKYNYFEHLIINTYGQAHISISATIIYFATIWFESVFGTIAGLITFVNIIYFAYLFKTLYSLSFWQIFLKTLLFIVILIPFIIAAGIGMWVVLLLSGQISLQELMEMQKAQQGISYIASSIINWTS</sequence>
<protein>
    <submittedName>
        <fullName evidence="2">DUF3667 domain-containing protein</fullName>
    </submittedName>
</protein>
<feature type="transmembrane region" description="Helical" evidence="1">
    <location>
        <begin position="191"/>
        <end position="211"/>
    </location>
</feature>
<dbReference type="KEGG" id="mgel:G5B37_13350"/>
<dbReference type="InterPro" id="IPR022134">
    <property type="entry name" value="DUF3667"/>
</dbReference>
<reference evidence="2 3" key="1">
    <citation type="submission" date="2020-02" db="EMBL/GenBank/DDBJ databases">
        <title>Complete genome sequence of Flavobacteriaceae bacterium.</title>
        <authorList>
            <person name="Kim S.-J."/>
            <person name="Kim Y.-S."/>
            <person name="Kim K.-H."/>
        </authorList>
    </citation>
    <scope>NUCLEOTIDE SEQUENCE [LARGE SCALE GENOMIC DNA]</scope>
    <source>
        <strain evidence="2 3">RR4-40</strain>
    </source>
</reference>
<evidence type="ECO:0000313" key="3">
    <source>
        <dbReference type="Proteomes" id="UP000505306"/>
    </source>
</evidence>
<evidence type="ECO:0000256" key="1">
    <source>
        <dbReference type="SAM" id="Phobius"/>
    </source>
</evidence>
<name>A0A6G6GPW4_9FLAO</name>
<feature type="transmembrane region" description="Helical" evidence="1">
    <location>
        <begin position="164"/>
        <end position="185"/>
    </location>
</feature>
<keyword evidence="1" id="KW-0812">Transmembrane</keyword>
<proteinExistence type="predicted"/>
<feature type="transmembrane region" description="Helical" evidence="1">
    <location>
        <begin position="132"/>
        <end position="152"/>
    </location>
</feature>
<evidence type="ECO:0000313" key="2">
    <source>
        <dbReference type="EMBL" id="QIE60514.1"/>
    </source>
</evidence>
<dbReference type="Proteomes" id="UP000505306">
    <property type="component" value="Chromosome"/>
</dbReference>
<keyword evidence="1" id="KW-0472">Membrane</keyword>
<dbReference type="RefSeq" id="WP_164680526.1">
    <property type="nucleotide sequence ID" value="NZ_CP049057.1"/>
</dbReference>
<dbReference type="EMBL" id="CP049057">
    <property type="protein sequence ID" value="QIE60514.1"/>
    <property type="molecule type" value="Genomic_DNA"/>
</dbReference>
<accession>A0A6G6GPW4</accession>
<feature type="transmembrane region" description="Helical" evidence="1">
    <location>
        <begin position="223"/>
        <end position="250"/>
    </location>
</feature>
<keyword evidence="3" id="KW-1185">Reference proteome</keyword>
<dbReference type="AlphaFoldDB" id="A0A6G6GPW4"/>
<dbReference type="Pfam" id="PF12412">
    <property type="entry name" value="DUF3667"/>
    <property type="match status" value="1"/>
</dbReference>
<feature type="transmembrane region" description="Helical" evidence="1">
    <location>
        <begin position="80"/>
        <end position="98"/>
    </location>
</feature>
<keyword evidence="1" id="KW-1133">Transmembrane helix</keyword>
<gene>
    <name evidence="2" type="ORF">G5B37_13350</name>
</gene>
<organism evidence="2 3">
    <name type="scientific">Rasiella rasia</name>
    <dbReference type="NCBI Taxonomy" id="2744027"/>
    <lineage>
        <taxon>Bacteria</taxon>
        <taxon>Pseudomonadati</taxon>
        <taxon>Bacteroidota</taxon>
        <taxon>Flavobacteriia</taxon>
        <taxon>Flavobacteriales</taxon>
        <taxon>Flavobacteriaceae</taxon>
        <taxon>Rasiella</taxon>
    </lineage>
</organism>